<dbReference type="SUPFAM" id="SSF52172">
    <property type="entry name" value="CheY-like"/>
    <property type="match status" value="1"/>
</dbReference>
<gene>
    <name evidence="2" type="ORF">ERS852502_02436</name>
    <name evidence="3" type="ORF">RTSSTS7063_01296</name>
</gene>
<evidence type="ECO:0000313" key="4">
    <source>
        <dbReference type="Proteomes" id="UP000078383"/>
    </source>
</evidence>
<proteinExistence type="predicted"/>
<dbReference type="Proteomes" id="UP000078383">
    <property type="component" value="Unassembled WGS sequence"/>
</dbReference>
<evidence type="ECO:0000259" key="1">
    <source>
        <dbReference type="PROSITE" id="PS50921"/>
    </source>
</evidence>
<keyword evidence="5" id="KW-1185">Reference proteome</keyword>
<dbReference type="RefSeq" id="WP_015529923.1">
    <property type="nucleotide sequence ID" value="NZ_CABHNA010000050.1"/>
</dbReference>
<reference evidence="3 5" key="2">
    <citation type="submission" date="2019-07" db="EMBL/GenBank/DDBJ databases">
        <authorList>
            <person name="Hibberd C M."/>
            <person name="Gehrig L. J."/>
            <person name="Chang H.-W."/>
            <person name="Venkatesh S."/>
        </authorList>
    </citation>
    <scope>NUCLEOTIDE SEQUENCE [LARGE SCALE GENOMIC DNA]</scope>
    <source>
        <strain evidence="3">Ruminococcus_torques_SSTS_Bg7063</strain>
    </source>
</reference>
<accession>A0A174WDN1</accession>
<dbReference type="GeneID" id="303259317"/>
<evidence type="ECO:0000313" key="2">
    <source>
        <dbReference type="EMBL" id="CUQ91548.1"/>
    </source>
</evidence>
<dbReference type="InterPro" id="IPR036388">
    <property type="entry name" value="WH-like_DNA-bd_sf"/>
</dbReference>
<dbReference type="SMART" id="SM01012">
    <property type="entry name" value="ANTAR"/>
    <property type="match status" value="1"/>
</dbReference>
<dbReference type="GO" id="GO:0003723">
    <property type="term" value="F:RNA binding"/>
    <property type="evidence" value="ECO:0007669"/>
    <property type="project" value="InterPro"/>
</dbReference>
<organism evidence="2 4">
    <name type="scientific">[Ruminococcus] torques</name>
    <dbReference type="NCBI Taxonomy" id="33039"/>
    <lineage>
        <taxon>Bacteria</taxon>
        <taxon>Bacillati</taxon>
        <taxon>Bacillota</taxon>
        <taxon>Clostridia</taxon>
        <taxon>Lachnospirales</taxon>
        <taxon>Lachnospiraceae</taxon>
        <taxon>Mediterraneibacter</taxon>
    </lineage>
</organism>
<dbReference type="OrthoDB" id="9808843at2"/>
<dbReference type="EMBL" id="CABHNA010000050">
    <property type="protein sequence ID" value="VUX06537.1"/>
    <property type="molecule type" value="Genomic_DNA"/>
</dbReference>
<feature type="domain" description="ANTAR" evidence="1">
    <location>
        <begin position="116"/>
        <end position="177"/>
    </location>
</feature>
<name>A0A174WDN1_9FIRM</name>
<dbReference type="PROSITE" id="PS50921">
    <property type="entry name" value="ANTAR"/>
    <property type="match status" value="1"/>
</dbReference>
<dbReference type="Pfam" id="PF03861">
    <property type="entry name" value="ANTAR"/>
    <property type="match status" value="1"/>
</dbReference>
<dbReference type="AlphaFoldDB" id="A0A174WDN1"/>
<evidence type="ECO:0000313" key="5">
    <source>
        <dbReference type="Proteomes" id="UP000363661"/>
    </source>
</evidence>
<evidence type="ECO:0000313" key="3">
    <source>
        <dbReference type="EMBL" id="VUX06537.1"/>
    </source>
</evidence>
<dbReference type="InterPro" id="IPR005561">
    <property type="entry name" value="ANTAR"/>
</dbReference>
<dbReference type="Gene3D" id="1.10.10.10">
    <property type="entry name" value="Winged helix-like DNA-binding domain superfamily/Winged helix DNA-binding domain"/>
    <property type="match status" value="1"/>
</dbReference>
<dbReference type="InterPro" id="IPR011006">
    <property type="entry name" value="CheY-like_superfamily"/>
</dbReference>
<protein>
    <submittedName>
        <fullName evidence="2 3">ANTAR domain</fullName>
    </submittedName>
</protein>
<sequence length="182" mass="20856">MSNIIVVFPKRENAVNIRNSLVRAGIEVSAVCLTGAKVLQYADNWNDGIVVCGYRFQDMQYTDLRESLPDTFDMLLVASADKWMDGLPDGVVGLPLPIKVYDLVNTVEMIQQTQSRKRRKRRETIRKRDDSQRKIIDQAKALLIERNNMSEEEAHRYLQKSSMESGTNMLETAQMVLTIMNE</sequence>
<reference evidence="2 4" key="1">
    <citation type="submission" date="2015-09" db="EMBL/GenBank/DDBJ databases">
        <authorList>
            <consortium name="Pathogen Informatics"/>
        </authorList>
    </citation>
    <scope>NUCLEOTIDE SEQUENCE [LARGE SCALE GENOMIC DNA]</scope>
    <source>
        <strain evidence="2 4">2789STDY5834889</strain>
    </source>
</reference>
<dbReference type="EMBL" id="CZBX01000012">
    <property type="protein sequence ID" value="CUQ91548.1"/>
    <property type="molecule type" value="Genomic_DNA"/>
</dbReference>
<dbReference type="Proteomes" id="UP000363661">
    <property type="component" value="Unassembled WGS sequence"/>
</dbReference>